<keyword evidence="2" id="KW-0238">DNA-binding</keyword>
<dbReference type="RefSeq" id="WP_267656251.1">
    <property type="nucleotide sequence ID" value="NZ_JAOVZR010000001.1"/>
</dbReference>
<dbReference type="EMBL" id="JAOVZR010000001">
    <property type="protein sequence ID" value="MCY0149628.1"/>
    <property type="molecule type" value="Genomic_DNA"/>
</dbReference>
<evidence type="ECO:0000313" key="6">
    <source>
        <dbReference type="Proteomes" id="UP001073227"/>
    </source>
</evidence>
<evidence type="ECO:0000259" key="4">
    <source>
        <dbReference type="Pfam" id="PF07729"/>
    </source>
</evidence>
<keyword evidence="1" id="KW-0805">Transcription regulation</keyword>
<keyword evidence="6" id="KW-1185">Reference proteome</keyword>
<evidence type="ECO:0000256" key="1">
    <source>
        <dbReference type="ARBA" id="ARBA00023015"/>
    </source>
</evidence>
<protein>
    <submittedName>
        <fullName evidence="5">FCD domain-containing protein</fullName>
    </submittedName>
</protein>
<dbReference type="Pfam" id="PF07729">
    <property type="entry name" value="FCD"/>
    <property type="match status" value="1"/>
</dbReference>
<name>A0ABT3ZDA4_9HYPH</name>
<evidence type="ECO:0000256" key="2">
    <source>
        <dbReference type="ARBA" id="ARBA00023125"/>
    </source>
</evidence>
<organism evidence="5 6">
    <name type="scientific">Hoeflea algicola</name>
    <dbReference type="NCBI Taxonomy" id="2983763"/>
    <lineage>
        <taxon>Bacteria</taxon>
        <taxon>Pseudomonadati</taxon>
        <taxon>Pseudomonadota</taxon>
        <taxon>Alphaproteobacteria</taxon>
        <taxon>Hyphomicrobiales</taxon>
        <taxon>Rhizobiaceae</taxon>
        <taxon>Hoeflea</taxon>
    </lineage>
</organism>
<dbReference type="InterPro" id="IPR008920">
    <property type="entry name" value="TF_FadR/GntR_C"/>
</dbReference>
<keyword evidence="3" id="KW-0804">Transcription</keyword>
<feature type="domain" description="GntR C-terminal" evidence="4">
    <location>
        <begin position="1"/>
        <end position="123"/>
    </location>
</feature>
<dbReference type="SUPFAM" id="SSF48008">
    <property type="entry name" value="GntR ligand-binding domain-like"/>
    <property type="match status" value="1"/>
</dbReference>
<evidence type="ECO:0000313" key="5">
    <source>
        <dbReference type="EMBL" id="MCY0149628.1"/>
    </source>
</evidence>
<gene>
    <name evidence="5" type="ORF">OEG84_18420</name>
</gene>
<sequence>MFAVRAALLALCAEDVARRRPAKVLEVLDDGTRVLTKALESGNADEFIVVVYQLSMYLSDMAENDLARQILTSLGRQTLSVTRRALENAEHRRSWASNWNGIVHGIRDGDPVRAGHATSHLVETMRDAALGACDDTNSECAMKETKKGA</sequence>
<comment type="caution">
    <text evidence="5">The sequence shown here is derived from an EMBL/GenBank/DDBJ whole genome shotgun (WGS) entry which is preliminary data.</text>
</comment>
<evidence type="ECO:0000256" key="3">
    <source>
        <dbReference type="ARBA" id="ARBA00023163"/>
    </source>
</evidence>
<reference evidence="5" key="1">
    <citation type="submission" date="2022-10" db="EMBL/GenBank/DDBJ databases">
        <title>Hoeflea sp. G2-23, isolated from marine algae.</title>
        <authorList>
            <person name="Kristyanto S."/>
            <person name="Kim J.M."/>
            <person name="Jeon C.O."/>
        </authorList>
    </citation>
    <scope>NUCLEOTIDE SEQUENCE</scope>
    <source>
        <strain evidence="5">G2-23</strain>
    </source>
</reference>
<dbReference type="Proteomes" id="UP001073227">
    <property type="component" value="Unassembled WGS sequence"/>
</dbReference>
<accession>A0ABT3ZDA4</accession>
<proteinExistence type="predicted"/>
<dbReference type="Gene3D" id="1.20.120.530">
    <property type="entry name" value="GntR ligand-binding domain-like"/>
    <property type="match status" value="1"/>
</dbReference>
<dbReference type="InterPro" id="IPR011711">
    <property type="entry name" value="GntR_C"/>
</dbReference>